<dbReference type="Pfam" id="PF12787">
    <property type="entry name" value="EcsC"/>
    <property type="match status" value="1"/>
</dbReference>
<evidence type="ECO:0000313" key="2">
    <source>
        <dbReference type="Proteomes" id="UP001595690"/>
    </source>
</evidence>
<dbReference type="InterPro" id="IPR024787">
    <property type="entry name" value="EcsC"/>
</dbReference>
<evidence type="ECO:0000313" key="1">
    <source>
        <dbReference type="EMBL" id="MFC3894177.1"/>
    </source>
</evidence>
<dbReference type="Proteomes" id="UP001595690">
    <property type="component" value="Unassembled WGS sequence"/>
</dbReference>
<organism evidence="1 2">
    <name type="scientific">Lentzea rhizosphaerae</name>
    <dbReference type="NCBI Taxonomy" id="2041025"/>
    <lineage>
        <taxon>Bacteria</taxon>
        <taxon>Bacillati</taxon>
        <taxon>Actinomycetota</taxon>
        <taxon>Actinomycetes</taxon>
        <taxon>Pseudonocardiales</taxon>
        <taxon>Pseudonocardiaceae</taxon>
        <taxon>Lentzea</taxon>
    </lineage>
</organism>
<protein>
    <submittedName>
        <fullName evidence="1">EcsC family protein</fullName>
    </submittedName>
</protein>
<keyword evidence="2" id="KW-1185">Reference proteome</keyword>
<dbReference type="EMBL" id="JBHRZI010000017">
    <property type="protein sequence ID" value="MFC3894177.1"/>
    <property type="molecule type" value="Genomic_DNA"/>
</dbReference>
<gene>
    <name evidence="1" type="ORF">ACFOWZ_22090</name>
</gene>
<accession>A0ABV8BX13</accession>
<sequence>MTPRGASWTRNLGFVAESKGELNKVQQGIADYLLRAGVDGFGPFKSAREAASDALVKKGDETDAIKHLIRTHVALAGAQGFITNLGGLITLPISLPSNVAAAYVIQTHLIASIASLRGHDVDSEEVQTAILLCLLGNAGTELFKKVGIKQFTKKAASALITKYGTKKLGSIAVKGVPVLGGVIGGGVDAASTRAVGAFANRYFSRTDVLPKVIDGEVLSVEIEEADGMTDSR</sequence>
<dbReference type="RefSeq" id="WP_382375369.1">
    <property type="nucleotide sequence ID" value="NZ_JBHRZI010000017.1"/>
</dbReference>
<comment type="caution">
    <text evidence="1">The sequence shown here is derived from an EMBL/GenBank/DDBJ whole genome shotgun (WGS) entry which is preliminary data.</text>
</comment>
<reference evidence="2" key="1">
    <citation type="journal article" date="2019" name="Int. J. Syst. Evol. Microbiol.">
        <title>The Global Catalogue of Microorganisms (GCM) 10K type strain sequencing project: providing services to taxonomists for standard genome sequencing and annotation.</title>
        <authorList>
            <consortium name="The Broad Institute Genomics Platform"/>
            <consortium name="The Broad Institute Genome Sequencing Center for Infectious Disease"/>
            <person name="Wu L."/>
            <person name="Ma J."/>
        </authorList>
    </citation>
    <scope>NUCLEOTIDE SEQUENCE [LARGE SCALE GENOMIC DNA]</scope>
    <source>
        <strain evidence="2">CGMCC 4.7405</strain>
    </source>
</reference>
<proteinExistence type="predicted"/>
<name>A0ABV8BX13_9PSEU</name>